<keyword evidence="3" id="KW-0378">Hydrolase</keyword>
<dbReference type="PANTHER" id="PTHR47359:SF3">
    <property type="entry name" value="NLP_P60 DOMAIN-CONTAINING PROTEIN-RELATED"/>
    <property type="match status" value="1"/>
</dbReference>
<evidence type="ECO:0000313" key="7">
    <source>
        <dbReference type="Proteomes" id="UP000763557"/>
    </source>
</evidence>
<dbReference type="Proteomes" id="UP000763557">
    <property type="component" value="Unassembled WGS sequence"/>
</dbReference>
<evidence type="ECO:0000256" key="3">
    <source>
        <dbReference type="ARBA" id="ARBA00022801"/>
    </source>
</evidence>
<feature type="domain" description="NlpC/P60" evidence="5">
    <location>
        <begin position="200"/>
        <end position="324"/>
    </location>
</feature>
<dbReference type="PROSITE" id="PS51935">
    <property type="entry name" value="NLPC_P60"/>
    <property type="match status" value="1"/>
</dbReference>
<evidence type="ECO:0000256" key="4">
    <source>
        <dbReference type="ARBA" id="ARBA00022807"/>
    </source>
</evidence>
<name>A0ABX2F414_9PSEU</name>
<evidence type="ECO:0000256" key="2">
    <source>
        <dbReference type="ARBA" id="ARBA00022670"/>
    </source>
</evidence>
<sequence length="324" mass="33779">MILKVGAAALALILFIPLLIGNGVSGTISAVFGSSTSSLDCVLTGDTSARVAGYGPAQLANAATIVAVGRQMNVPEHGWLVALATAMQESTLNNLDHGDRDSLGLFQQRPSQGWGTPAQIMNPTYAATQFYQHLLAVPGWQQMSINDAAQAVQRSRTPSAYAKHEHTARAVLAAVHGATCTATTSEVVGTGDCNAIQAPNPATLAAINYACGQRGLPYVWGGDGPQEGGFDCSGLTKAAYAAAGITLPRTAHTQFHAGPRVPDGQPLLPGDLVFYGNPNTKIRHVGLYIGGGLMIDAPDRGQVVKIQPYRHRGDDYAGATRPAN</sequence>
<comment type="similarity">
    <text evidence="1">Belongs to the peptidase C40 family.</text>
</comment>
<reference evidence="6 7" key="1">
    <citation type="submission" date="2020-01" db="EMBL/GenBank/DDBJ databases">
        <title>Kibdelosporangium persica a novel Actinomycetes from a hot desert in Iran.</title>
        <authorList>
            <person name="Safaei N."/>
            <person name="Zaburannyi N."/>
            <person name="Mueller R."/>
            <person name="Wink J."/>
        </authorList>
    </citation>
    <scope>NUCLEOTIDE SEQUENCE [LARGE SCALE GENOMIC DNA]</scope>
    <source>
        <strain evidence="6 7">4NS15</strain>
    </source>
</reference>
<dbReference type="InterPro" id="IPR051794">
    <property type="entry name" value="PG_Endopeptidase_C40"/>
</dbReference>
<dbReference type="Gene3D" id="3.90.1720.10">
    <property type="entry name" value="endopeptidase domain like (from Nostoc punctiforme)"/>
    <property type="match status" value="1"/>
</dbReference>
<keyword evidence="2" id="KW-0645">Protease</keyword>
<dbReference type="InterPro" id="IPR000064">
    <property type="entry name" value="NLP_P60_dom"/>
</dbReference>
<dbReference type="Pfam" id="PF00877">
    <property type="entry name" value="NLPC_P60"/>
    <property type="match status" value="1"/>
</dbReference>
<proteinExistence type="inferred from homology"/>
<comment type="caution">
    <text evidence="6">The sequence shown here is derived from an EMBL/GenBank/DDBJ whole genome shotgun (WGS) entry which is preliminary data.</text>
</comment>
<dbReference type="PANTHER" id="PTHR47359">
    <property type="entry name" value="PEPTIDOGLYCAN DL-ENDOPEPTIDASE CWLO"/>
    <property type="match status" value="1"/>
</dbReference>
<dbReference type="RefSeq" id="WP_173130295.1">
    <property type="nucleotide sequence ID" value="NZ_CBCSGW010000122.1"/>
</dbReference>
<gene>
    <name evidence="6" type="ORF">GC106_29500</name>
</gene>
<dbReference type="InterPro" id="IPR038765">
    <property type="entry name" value="Papain-like_cys_pep_sf"/>
</dbReference>
<keyword evidence="4" id="KW-0788">Thiol protease</keyword>
<keyword evidence="7" id="KW-1185">Reference proteome</keyword>
<evidence type="ECO:0000259" key="5">
    <source>
        <dbReference type="PROSITE" id="PS51935"/>
    </source>
</evidence>
<dbReference type="SUPFAM" id="SSF54001">
    <property type="entry name" value="Cysteine proteinases"/>
    <property type="match status" value="1"/>
</dbReference>
<protein>
    <submittedName>
        <fullName evidence="6">Secreted transglycosylase</fullName>
    </submittedName>
</protein>
<evidence type="ECO:0000256" key="1">
    <source>
        <dbReference type="ARBA" id="ARBA00007074"/>
    </source>
</evidence>
<organism evidence="6 7">
    <name type="scientific">Kibdelosporangium persicum</name>
    <dbReference type="NCBI Taxonomy" id="2698649"/>
    <lineage>
        <taxon>Bacteria</taxon>
        <taxon>Bacillati</taxon>
        <taxon>Actinomycetota</taxon>
        <taxon>Actinomycetes</taxon>
        <taxon>Pseudonocardiales</taxon>
        <taxon>Pseudonocardiaceae</taxon>
        <taxon>Kibdelosporangium</taxon>
    </lineage>
</organism>
<evidence type="ECO:0000313" key="6">
    <source>
        <dbReference type="EMBL" id="NRN65735.1"/>
    </source>
</evidence>
<dbReference type="EMBL" id="JAAATY010000007">
    <property type="protein sequence ID" value="NRN65735.1"/>
    <property type="molecule type" value="Genomic_DNA"/>
</dbReference>
<accession>A0ABX2F414</accession>